<protein>
    <submittedName>
        <fullName evidence="1">Uncharacterized protein</fullName>
    </submittedName>
</protein>
<accession>A0A9X9LWG3</accession>
<sequence length="55" mass="6128">MAILKNFLISPPSGVINLCNLSSLCHLALFLINKLYVLGQDTALMSICFKVLLYR</sequence>
<organism evidence="1 2">
    <name type="scientific">Gulo gulo</name>
    <name type="common">Wolverine</name>
    <name type="synonym">Gluton</name>
    <dbReference type="NCBI Taxonomy" id="48420"/>
    <lineage>
        <taxon>Eukaryota</taxon>
        <taxon>Metazoa</taxon>
        <taxon>Chordata</taxon>
        <taxon>Craniata</taxon>
        <taxon>Vertebrata</taxon>
        <taxon>Euteleostomi</taxon>
        <taxon>Mammalia</taxon>
        <taxon>Eutheria</taxon>
        <taxon>Laurasiatheria</taxon>
        <taxon>Carnivora</taxon>
        <taxon>Caniformia</taxon>
        <taxon>Musteloidea</taxon>
        <taxon>Mustelidae</taxon>
        <taxon>Guloninae</taxon>
        <taxon>Gulo</taxon>
    </lineage>
</organism>
<gene>
    <name evidence="1" type="ORF">BN2614_LOCUS2</name>
</gene>
<comment type="caution">
    <text evidence="1">The sequence shown here is derived from an EMBL/GenBank/DDBJ whole genome shotgun (WGS) entry which is preliminary data.</text>
</comment>
<dbReference type="AlphaFoldDB" id="A0A9X9LWG3"/>
<keyword evidence="2" id="KW-1185">Reference proteome</keyword>
<name>A0A9X9LWG3_GULGU</name>
<dbReference type="EMBL" id="CYRY02024189">
    <property type="protein sequence ID" value="VCW98060.1"/>
    <property type="molecule type" value="Genomic_DNA"/>
</dbReference>
<evidence type="ECO:0000313" key="1">
    <source>
        <dbReference type="EMBL" id="VCW98060.1"/>
    </source>
</evidence>
<reference evidence="1 2" key="1">
    <citation type="submission" date="2018-10" db="EMBL/GenBank/DDBJ databases">
        <authorList>
            <person name="Ekblom R."/>
            <person name="Jareborg N."/>
        </authorList>
    </citation>
    <scope>NUCLEOTIDE SEQUENCE [LARGE SCALE GENOMIC DNA]</scope>
    <source>
        <tissue evidence="1">Muscle</tissue>
    </source>
</reference>
<dbReference type="Proteomes" id="UP000269945">
    <property type="component" value="Unassembled WGS sequence"/>
</dbReference>
<evidence type="ECO:0000313" key="2">
    <source>
        <dbReference type="Proteomes" id="UP000269945"/>
    </source>
</evidence>
<proteinExistence type="predicted"/>